<keyword evidence="2" id="KW-1185">Reference proteome</keyword>
<dbReference type="Proteomes" id="UP001595604">
    <property type="component" value="Unassembled WGS sequence"/>
</dbReference>
<evidence type="ECO:0000313" key="2">
    <source>
        <dbReference type="Proteomes" id="UP001595604"/>
    </source>
</evidence>
<dbReference type="SUPFAM" id="SSF53448">
    <property type="entry name" value="Nucleotide-diphospho-sugar transferases"/>
    <property type="match status" value="1"/>
</dbReference>
<dbReference type="InterPro" id="IPR029044">
    <property type="entry name" value="Nucleotide-diphossugar_trans"/>
</dbReference>
<organism evidence="1 2">
    <name type="scientific">Novosphingobium bradum</name>
    <dbReference type="NCBI Taxonomy" id="1737444"/>
    <lineage>
        <taxon>Bacteria</taxon>
        <taxon>Pseudomonadati</taxon>
        <taxon>Pseudomonadota</taxon>
        <taxon>Alphaproteobacteria</taxon>
        <taxon>Sphingomonadales</taxon>
        <taxon>Sphingomonadaceae</taxon>
        <taxon>Novosphingobium</taxon>
    </lineage>
</organism>
<name>A0ABV7IPP8_9SPHN</name>
<dbReference type="EMBL" id="JBHRTQ010000008">
    <property type="protein sequence ID" value="MFC3174648.1"/>
    <property type="molecule type" value="Genomic_DNA"/>
</dbReference>
<sequence>MLPDEALKSMHVLIATPCYISAVSMNYVTSIFRFGMAANKFGLQTTLHMHSESLVTRGRNEMVRFFLEHEEFTHLLWIDSDIEFQPRDAFRLLLSDLDVAAGIYPIKNLNWPAEGIPEPMTLDEYVVRHATYPFNPVGLWEEPVLPRVTADEFIEVAEAPTGFMCIKRDVFRRMIEHYPELNYIPEGADKREKSHLYWLFFDCMVEPETKRYLSEDYAFCRRWRDMGGKVHADFQSDLGHLGQYMYRGPLGRSMRRREGADY</sequence>
<gene>
    <name evidence="1" type="ORF">ACFOD9_10325</name>
</gene>
<dbReference type="RefSeq" id="WP_379510032.1">
    <property type="nucleotide sequence ID" value="NZ_JBHRTQ010000008.1"/>
</dbReference>
<comment type="caution">
    <text evidence="1">The sequence shown here is derived from an EMBL/GenBank/DDBJ whole genome shotgun (WGS) entry which is preliminary data.</text>
</comment>
<accession>A0ABV7IPP8</accession>
<protein>
    <submittedName>
        <fullName evidence="1">Uncharacterized protein</fullName>
    </submittedName>
</protein>
<proteinExistence type="predicted"/>
<evidence type="ECO:0000313" key="1">
    <source>
        <dbReference type="EMBL" id="MFC3174648.1"/>
    </source>
</evidence>
<reference evidence="2" key="1">
    <citation type="journal article" date="2019" name="Int. J. Syst. Evol. Microbiol.">
        <title>The Global Catalogue of Microorganisms (GCM) 10K type strain sequencing project: providing services to taxonomists for standard genome sequencing and annotation.</title>
        <authorList>
            <consortium name="The Broad Institute Genomics Platform"/>
            <consortium name="The Broad Institute Genome Sequencing Center for Infectious Disease"/>
            <person name="Wu L."/>
            <person name="Ma J."/>
        </authorList>
    </citation>
    <scope>NUCLEOTIDE SEQUENCE [LARGE SCALE GENOMIC DNA]</scope>
    <source>
        <strain evidence="2">KCTC 42984</strain>
    </source>
</reference>